<comment type="catalytic activity">
    <reaction evidence="6">
        <text>D-fructose + ATP = D-fructose 6-phosphate + ADP + H(+)</text>
        <dbReference type="Rhea" id="RHEA:16125"/>
        <dbReference type="ChEBI" id="CHEBI:15378"/>
        <dbReference type="ChEBI" id="CHEBI:30616"/>
        <dbReference type="ChEBI" id="CHEBI:37721"/>
        <dbReference type="ChEBI" id="CHEBI:61527"/>
        <dbReference type="ChEBI" id="CHEBI:456216"/>
        <dbReference type="EC" id="2.7.1.4"/>
    </reaction>
</comment>
<keyword evidence="4" id="KW-0460">Magnesium</keyword>
<comment type="caution">
    <text evidence="7">The sequence shown here is derived from an EMBL/GenBank/DDBJ whole genome shotgun (WGS) entry which is preliminary data.</text>
</comment>
<dbReference type="PANTHER" id="PTHR42742:SF3">
    <property type="entry name" value="FRUCTOKINASE"/>
    <property type="match status" value="1"/>
</dbReference>
<keyword evidence="8" id="KW-1185">Reference proteome</keyword>
<keyword evidence="3" id="KW-0862">Zinc</keyword>
<accession>A0ABQ5KSD2</accession>
<evidence type="ECO:0000256" key="3">
    <source>
        <dbReference type="ARBA" id="ARBA00022833"/>
    </source>
</evidence>
<name>A0ABQ5KSD2_9EUKA</name>
<evidence type="ECO:0000256" key="1">
    <source>
        <dbReference type="ARBA" id="ARBA00001946"/>
    </source>
</evidence>
<dbReference type="Gene3D" id="3.30.420.40">
    <property type="match status" value="2"/>
</dbReference>
<dbReference type="Pfam" id="PF00480">
    <property type="entry name" value="ROK"/>
    <property type="match status" value="1"/>
</dbReference>
<dbReference type="InterPro" id="IPR051804">
    <property type="entry name" value="Carb_Metab_Reg_Kinase/Isom"/>
</dbReference>
<evidence type="ECO:0000313" key="7">
    <source>
        <dbReference type="EMBL" id="GKT34921.1"/>
    </source>
</evidence>
<keyword evidence="2" id="KW-0479">Metal-binding</keyword>
<proteinExistence type="predicted"/>
<evidence type="ECO:0000256" key="2">
    <source>
        <dbReference type="ARBA" id="ARBA00022723"/>
    </source>
</evidence>
<dbReference type="CDD" id="cd24067">
    <property type="entry name" value="ASKHA_NBD_ROK_BsFRK-like"/>
    <property type="match status" value="1"/>
</dbReference>
<dbReference type="EMBL" id="BQXS01010884">
    <property type="protein sequence ID" value="GKT34921.1"/>
    <property type="molecule type" value="Genomic_DNA"/>
</dbReference>
<dbReference type="Proteomes" id="UP001057375">
    <property type="component" value="Unassembled WGS sequence"/>
</dbReference>
<evidence type="ECO:0000313" key="8">
    <source>
        <dbReference type="Proteomes" id="UP001057375"/>
    </source>
</evidence>
<dbReference type="EC" id="2.7.1.4" evidence="5"/>
<dbReference type="PANTHER" id="PTHR42742">
    <property type="entry name" value="TRANSCRIPTIONAL REPRESSOR MPRA"/>
    <property type="match status" value="1"/>
</dbReference>
<sequence length="302" mass="32950">MDKSGFIVGIEAGGTSFLLGLAAIKDIHNIVISKRIETVSPEETLGQCKKIIELWGKSHNILAIGVAAFGPIDLTEGSEFYGYITTTPKEQWKFTNILGFFEKSFPSMVCTMHTDVYPPALAESKETFESPSISTAYVTVGTGIGASVCFEDESTIFCEAGHASCPVSRVDQLTGFPGVCSFHKCGCIEGMACASSIAKRAGIDPSELKSLPDDHDVWNNVAHYLAHLCLNITLMWRPKRIVLGGGVMQRSCLFKLIRMKFVKYLNDYVSVPPVDKYIVPPKLSHPGLIGAFYLASRGLKKL</sequence>
<evidence type="ECO:0000256" key="6">
    <source>
        <dbReference type="ARBA" id="ARBA00048451"/>
    </source>
</evidence>
<dbReference type="InterPro" id="IPR043129">
    <property type="entry name" value="ATPase_NBD"/>
</dbReference>
<evidence type="ECO:0000256" key="5">
    <source>
        <dbReference type="ARBA" id="ARBA00038887"/>
    </source>
</evidence>
<comment type="cofactor">
    <cofactor evidence="1">
        <name>Mg(2+)</name>
        <dbReference type="ChEBI" id="CHEBI:18420"/>
    </cofactor>
</comment>
<evidence type="ECO:0000256" key="4">
    <source>
        <dbReference type="ARBA" id="ARBA00022842"/>
    </source>
</evidence>
<dbReference type="SUPFAM" id="SSF53067">
    <property type="entry name" value="Actin-like ATPase domain"/>
    <property type="match status" value="1"/>
</dbReference>
<dbReference type="InterPro" id="IPR000600">
    <property type="entry name" value="ROK"/>
</dbReference>
<gene>
    <name evidence="7" type="ORF">ADUPG1_008184</name>
</gene>
<reference evidence="7" key="1">
    <citation type="submission" date="2022-03" db="EMBL/GenBank/DDBJ databases">
        <title>Draft genome sequence of Aduncisulcus paluster, a free-living microaerophilic Fornicata.</title>
        <authorList>
            <person name="Yuyama I."/>
            <person name="Kume K."/>
            <person name="Tamura T."/>
            <person name="Inagaki Y."/>
            <person name="Hashimoto T."/>
        </authorList>
    </citation>
    <scope>NUCLEOTIDE SEQUENCE</scope>
    <source>
        <strain evidence="7">NY0171</strain>
    </source>
</reference>
<protein>
    <recommendedName>
        <fullName evidence="5">fructokinase</fullName>
        <ecNumber evidence="5">2.7.1.4</ecNumber>
    </recommendedName>
</protein>
<organism evidence="7 8">
    <name type="scientific">Aduncisulcus paluster</name>
    <dbReference type="NCBI Taxonomy" id="2918883"/>
    <lineage>
        <taxon>Eukaryota</taxon>
        <taxon>Metamonada</taxon>
        <taxon>Carpediemonas-like organisms</taxon>
        <taxon>Aduncisulcus</taxon>
    </lineage>
</organism>